<evidence type="ECO:0000313" key="3">
    <source>
        <dbReference type="Proteomes" id="UP000734854"/>
    </source>
</evidence>
<dbReference type="Proteomes" id="UP000734854">
    <property type="component" value="Unassembled WGS sequence"/>
</dbReference>
<comment type="caution">
    <text evidence="2">The sequence shown here is derived from an EMBL/GenBank/DDBJ whole genome shotgun (WGS) entry which is preliminary data.</text>
</comment>
<accession>A0A8J5H5M5</accession>
<gene>
    <name evidence="2" type="ORF">ZIOFF_017839</name>
</gene>
<dbReference type="EMBL" id="JACMSC010000005">
    <property type="protein sequence ID" value="KAG6520779.1"/>
    <property type="molecule type" value="Genomic_DNA"/>
</dbReference>
<proteinExistence type="inferred from homology"/>
<dbReference type="GO" id="GO:0005634">
    <property type="term" value="C:nucleus"/>
    <property type="evidence" value="ECO:0007669"/>
    <property type="project" value="TreeGrafter"/>
</dbReference>
<evidence type="ECO:0000313" key="2">
    <source>
        <dbReference type="EMBL" id="KAG6520779.1"/>
    </source>
</evidence>
<dbReference type="InterPro" id="IPR025602">
    <property type="entry name" value="BCP1_family"/>
</dbReference>
<dbReference type="PANTHER" id="PTHR13261">
    <property type="entry name" value="BRCA2 AND CDKN1A INTERACTING PROTEIN"/>
    <property type="match status" value="1"/>
</dbReference>
<dbReference type="PANTHER" id="PTHR13261:SF0">
    <property type="entry name" value="BRCA2 AND CDKN1A-INTERACTING PROTEIN"/>
    <property type="match status" value="1"/>
</dbReference>
<keyword evidence="3" id="KW-1185">Reference proteome</keyword>
<sequence>MKGDVDFRDSIIYVKPEDEIFQELSSLSFTFALRAVRPSPSEMKNYKEKGLVMVIDASEVSKFREKLKCLLAEC</sequence>
<reference evidence="2 3" key="1">
    <citation type="submission" date="2020-08" db="EMBL/GenBank/DDBJ databases">
        <title>Plant Genome Project.</title>
        <authorList>
            <person name="Zhang R.-G."/>
        </authorList>
    </citation>
    <scope>NUCLEOTIDE SEQUENCE [LARGE SCALE GENOMIC DNA]</scope>
    <source>
        <tissue evidence="2">Rhizome</tissue>
    </source>
</reference>
<comment type="similarity">
    <text evidence="1">Belongs to the BCP1 family.</text>
</comment>
<name>A0A8J5H5M5_ZINOF</name>
<dbReference type="AlphaFoldDB" id="A0A8J5H5M5"/>
<protein>
    <submittedName>
        <fullName evidence="2">Uncharacterized protein</fullName>
    </submittedName>
</protein>
<organism evidence="2 3">
    <name type="scientific">Zingiber officinale</name>
    <name type="common">Ginger</name>
    <name type="synonym">Amomum zingiber</name>
    <dbReference type="NCBI Taxonomy" id="94328"/>
    <lineage>
        <taxon>Eukaryota</taxon>
        <taxon>Viridiplantae</taxon>
        <taxon>Streptophyta</taxon>
        <taxon>Embryophyta</taxon>
        <taxon>Tracheophyta</taxon>
        <taxon>Spermatophyta</taxon>
        <taxon>Magnoliopsida</taxon>
        <taxon>Liliopsida</taxon>
        <taxon>Zingiberales</taxon>
        <taxon>Zingiberaceae</taxon>
        <taxon>Zingiber</taxon>
    </lineage>
</organism>
<evidence type="ECO:0000256" key="1">
    <source>
        <dbReference type="ARBA" id="ARBA00006781"/>
    </source>
</evidence>